<dbReference type="Proteomes" id="UP001165583">
    <property type="component" value="Unassembled WGS sequence"/>
</dbReference>
<sequence length="292" mass="31764">MEFVTISSGDLTARINPMGAELWSLTDSRGREFMTDADPAFWSGHAPLLFPVVGGLNANRYRLDGAEYELPRHGFARHSAFEVVEVGENEARFRLRDSAETRAVFPFAFELEVVYRLEDATLHVTATVRNPGTDPLPFSLGYHPAFAWPLPGGADKADHVIAFAEPEPGPIRRLDPSSGLMAADAVPTPVEGHHLALDESLFEADAVIWDALASRALTFGAPGGAQLAISFPDTPMLGIWQKPGAAFLCIEPWQGHADPIGFTNDFREKPGIVQLAPGESRSFRMDVTILTA</sequence>
<dbReference type="CDD" id="cd09024">
    <property type="entry name" value="Aldose_epim_lacX"/>
    <property type="match status" value="1"/>
</dbReference>
<comment type="caution">
    <text evidence="1">The sequence shown here is derived from an EMBL/GenBank/DDBJ whole genome shotgun (WGS) entry which is preliminary data.</text>
</comment>
<organism evidence="1 2">
    <name type="scientific">Novosphingobium mangrovi</name>
    <name type="common">ex Huang et al. 2023</name>
    <dbReference type="NCBI Taxonomy" id="2976432"/>
    <lineage>
        <taxon>Bacteria</taxon>
        <taxon>Pseudomonadati</taxon>
        <taxon>Pseudomonadota</taxon>
        <taxon>Alphaproteobacteria</taxon>
        <taxon>Sphingomonadales</taxon>
        <taxon>Sphingomonadaceae</taxon>
        <taxon>Novosphingobium</taxon>
    </lineage>
</organism>
<dbReference type="SUPFAM" id="SSF74650">
    <property type="entry name" value="Galactose mutarotase-like"/>
    <property type="match status" value="1"/>
</dbReference>
<dbReference type="PANTHER" id="PTHR11122">
    <property type="entry name" value="APOSPORY-ASSOCIATED PROTEIN C-RELATED"/>
    <property type="match status" value="1"/>
</dbReference>
<dbReference type="PANTHER" id="PTHR11122:SF13">
    <property type="entry name" value="GLUCOSE-6-PHOSPHATE 1-EPIMERASE"/>
    <property type="match status" value="1"/>
</dbReference>
<reference evidence="1" key="1">
    <citation type="submission" date="2022-09" db="EMBL/GenBank/DDBJ databases">
        <title>Novosphingobium sp. Nov., a polycyclic aromatic hydrocarbon-degrading bacterium isolated form mangrove sediments in HongKong.</title>
        <authorList>
            <person name="Hu Z."/>
        </authorList>
    </citation>
    <scope>NUCLEOTIDE SEQUENCE</scope>
    <source>
        <strain evidence="1">HK4-1</strain>
    </source>
</reference>
<dbReference type="InterPro" id="IPR037481">
    <property type="entry name" value="LacX"/>
</dbReference>
<accession>A0ABT2I302</accession>
<dbReference type="Pfam" id="PF01263">
    <property type="entry name" value="Aldose_epim"/>
    <property type="match status" value="1"/>
</dbReference>
<evidence type="ECO:0000313" key="2">
    <source>
        <dbReference type="Proteomes" id="UP001165583"/>
    </source>
</evidence>
<dbReference type="RefSeq" id="WP_260045333.1">
    <property type="nucleotide sequence ID" value="NZ_JANZXA010000003.1"/>
</dbReference>
<dbReference type="Gene3D" id="2.70.98.10">
    <property type="match status" value="1"/>
</dbReference>
<dbReference type="EMBL" id="JANZXA010000003">
    <property type="protein sequence ID" value="MCT2399179.1"/>
    <property type="molecule type" value="Genomic_DNA"/>
</dbReference>
<keyword evidence="2" id="KW-1185">Reference proteome</keyword>
<dbReference type="InterPro" id="IPR008183">
    <property type="entry name" value="Aldose_1/G6P_1-epimerase"/>
</dbReference>
<dbReference type="InterPro" id="IPR011013">
    <property type="entry name" value="Gal_mutarotase_sf_dom"/>
</dbReference>
<proteinExistence type="predicted"/>
<protein>
    <submittedName>
        <fullName evidence="1">Aldose 1-epimerase family protein</fullName>
    </submittedName>
</protein>
<dbReference type="InterPro" id="IPR014718">
    <property type="entry name" value="GH-type_carb-bd"/>
</dbReference>
<evidence type="ECO:0000313" key="1">
    <source>
        <dbReference type="EMBL" id="MCT2399179.1"/>
    </source>
</evidence>
<name>A0ABT2I302_9SPHN</name>
<gene>
    <name evidence="1" type="ORF">NZK81_06445</name>
</gene>